<dbReference type="InterPro" id="IPR029000">
    <property type="entry name" value="Cyclophilin-like_dom_sf"/>
</dbReference>
<dbReference type="Proteomes" id="UP001165590">
    <property type="component" value="Unassembled WGS sequence"/>
</dbReference>
<keyword evidence="3" id="KW-1185">Reference proteome</keyword>
<comment type="caution">
    <text evidence="2">The sequence shown here is derived from an EMBL/GenBank/DDBJ whole genome shotgun (WGS) entry which is preliminary data.</text>
</comment>
<feature type="domain" description="Cyclophilin-like" evidence="1">
    <location>
        <begin position="5"/>
        <end position="111"/>
    </location>
</feature>
<evidence type="ECO:0000313" key="3">
    <source>
        <dbReference type="Proteomes" id="UP001165590"/>
    </source>
</evidence>
<dbReference type="EMBL" id="JAIFZO010000001">
    <property type="protein sequence ID" value="MCX4231342.1"/>
    <property type="molecule type" value="Genomic_DNA"/>
</dbReference>
<proteinExistence type="predicted"/>
<gene>
    <name evidence="2" type="ORF">K3769_00860</name>
</gene>
<accession>A0ABT3UV13</accession>
<dbReference type="Gene3D" id="2.40.100.20">
    <property type="match status" value="1"/>
</dbReference>
<evidence type="ECO:0000313" key="2">
    <source>
        <dbReference type="EMBL" id="MCX4231342.1"/>
    </source>
</evidence>
<dbReference type="InterPro" id="IPR041183">
    <property type="entry name" value="Cyclophilin-like"/>
</dbReference>
<name>A0ABT3UV13_9ACTN</name>
<dbReference type="SUPFAM" id="SSF50891">
    <property type="entry name" value="Cyclophilin-like"/>
    <property type="match status" value="1"/>
</dbReference>
<dbReference type="RefSeq" id="WP_267024462.1">
    <property type="nucleotide sequence ID" value="NZ_JAIFZO010000001.1"/>
</dbReference>
<protein>
    <submittedName>
        <fullName evidence="2">Cyclophilin-like fold protein</fullName>
    </submittedName>
</protein>
<evidence type="ECO:0000259" key="1">
    <source>
        <dbReference type="Pfam" id="PF18050"/>
    </source>
</evidence>
<sequence length="116" mass="12515">MDIRLTIDGRPVNATLNDSPPARDFAELLPLTLKVEDFHQAEKIVDLPRRLSTSGVPGGAAPKAGDLGYYAPWGQLVLYYRDVPYADGIVILGHLADDGDIGRLATASKVTVDTVR</sequence>
<organism evidence="2 3">
    <name type="scientific">Streptomyces ortus</name>
    <dbReference type="NCBI Taxonomy" id="2867268"/>
    <lineage>
        <taxon>Bacteria</taxon>
        <taxon>Bacillati</taxon>
        <taxon>Actinomycetota</taxon>
        <taxon>Actinomycetes</taxon>
        <taxon>Kitasatosporales</taxon>
        <taxon>Streptomycetaceae</taxon>
        <taxon>Streptomyces</taxon>
    </lineage>
</organism>
<reference evidence="2" key="1">
    <citation type="journal article" date="2022" name="bioRxiv">
        <title>Discovery and biosynthetic assessment of Streptomyces ortus sp nov. isolated from a deep-sea sponge.</title>
        <authorList>
            <person name="Williams S.E."/>
        </authorList>
    </citation>
    <scope>NUCLEOTIDE SEQUENCE</scope>
    <source>
        <strain evidence="2">A15ISP2-DRY2</strain>
    </source>
</reference>
<dbReference type="Pfam" id="PF18050">
    <property type="entry name" value="Cyclophil_like2"/>
    <property type="match status" value="1"/>
</dbReference>